<protein>
    <submittedName>
        <fullName evidence="1">Uncharacterized protein</fullName>
    </submittedName>
</protein>
<gene>
    <name evidence="1" type="ORF">HELGO_WM24966</name>
</gene>
<dbReference type="AlphaFoldDB" id="A0A6S6TW10"/>
<name>A0A6S6TW10_9GAMM</name>
<reference evidence="1" key="1">
    <citation type="submission" date="2020-01" db="EMBL/GenBank/DDBJ databases">
        <authorList>
            <person name="Meier V. D."/>
            <person name="Meier V D."/>
        </authorList>
    </citation>
    <scope>NUCLEOTIDE SEQUENCE</scope>
    <source>
        <strain evidence="1">HLG_WM_MAG_08</strain>
    </source>
</reference>
<organism evidence="1">
    <name type="scientific">uncultured Thiotrichaceae bacterium</name>
    <dbReference type="NCBI Taxonomy" id="298394"/>
    <lineage>
        <taxon>Bacteria</taxon>
        <taxon>Pseudomonadati</taxon>
        <taxon>Pseudomonadota</taxon>
        <taxon>Gammaproteobacteria</taxon>
        <taxon>Thiotrichales</taxon>
        <taxon>Thiotrichaceae</taxon>
        <taxon>environmental samples</taxon>
    </lineage>
</organism>
<sequence>MDKLEAEDCLSVASSAGRKFIHADPSYSEKAKQYSAFAFFFSQAFADSF</sequence>
<dbReference type="EMBL" id="CACVAV010000392">
    <property type="protein sequence ID" value="CAA6824882.1"/>
    <property type="molecule type" value="Genomic_DNA"/>
</dbReference>
<proteinExistence type="predicted"/>
<accession>A0A6S6TW10</accession>
<evidence type="ECO:0000313" key="1">
    <source>
        <dbReference type="EMBL" id="CAA6824882.1"/>
    </source>
</evidence>